<feature type="region of interest" description="Disordered" evidence="1">
    <location>
        <begin position="138"/>
        <end position="159"/>
    </location>
</feature>
<reference evidence="4" key="1">
    <citation type="submission" date="2015-07" db="EMBL/GenBank/DDBJ databases">
        <authorList>
            <person name="Rodrigo-Torres Lidia"/>
            <person name="Arahal R.David."/>
        </authorList>
    </citation>
    <scope>NUCLEOTIDE SEQUENCE [LARGE SCALE GENOMIC DNA]</scope>
    <source>
        <strain evidence="4">CECT 5112</strain>
    </source>
</reference>
<keyword evidence="4" id="KW-1185">Reference proteome</keyword>
<dbReference type="RefSeq" id="WP_055673702.1">
    <property type="nucleotide sequence ID" value="NZ_CXWD01000025.1"/>
</dbReference>
<accession>A0A0M7AM03</accession>
<dbReference type="Pfam" id="PF11322">
    <property type="entry name" value="DUF3124"/>
    <property type="match status" value="1"/>
</dbReference>
<dbReference type="OrthoDB" id="283474at2"/>
<gene>
    <name evidence="3" type="ORF">LAX5112_04495</name>
</gene>
<feature type="signal peptide" evidence="2">
    <location>
        <begin position="1"/>
        <end position="24"/>
    </location>
</feature>
<evidence type="ECO:0000256" key="1">
    <source>
        <dbReference type="SAM" id="MobiDB-lite"/>
    </source>
</evidence>
<evidence type="ECO:0000256" key="2">
    <source>
        <dbReference type="SAM" id="SignalP"/>
    </source>
</evidence>
<protein>
    <recommendedName>
        <fullName evidence="5">DUF3124 domain-containing protein</fullName>
    </recommendedName>
</protein>
<sequence>MRPTAKLFALALLLNTAPAPVVFALDLTKALGETIYVPAYSRIFSFPDRSELLAATLTVHNVDPQNPLSVTKVDYHGEDGKLLKSILDAPLRLEPLGSASFLVPSNDTTGGVGANFLVEWSADQGALSPLTEAVMVTGPGTPGPSFTSRGRVISRKTSE</sequence>
<dbReference type="Proteomes" id="UP000053235">
    <property type="component" value="Unassembled WGS sequence"/>
</dbReference>
<feature type="chain" id="PRO_5005809446" description="DUF3124 domain-containing protein" evidence="2">
    <location>
        <begin position="25"/>
        <end position="159"/>
    </location>
</feature>
<evidence type="ECO:0000313" key="3">
    <source>
        <dbReference type="EMBL" id="CTQ76168.1"/>
    </source>
</evidence>
<evidence type="ECO:0000313" key="4">
    <source>
        <dbReference type="Proteomes" id="UP000053235"/>
    </source>
</evidence>
<dbReference type="InterPro" id="IPR021471">
    <property type="entry name" value="DUF3124"/>
</dbReference>
<keyword evidence="2" id="KW-0732">Signal</keyword>
<proteinExistence type="predicted"/>
<dbReference type="AlphaFoldDB" id="A0A0M7AM03"/>
<organism evidence="3 4">
    <name type="scientific">Roseibium alexandrii</name>
    <dbReference type="NCBI Taxonomy" id="388408"/>
    <lineage>
        <taxon>Bacteria</taxon>
        <taxon>Pseudomonadati</taxon>
        <taxon>Pseudomonadota</taxon>
        <taxon>Alphaproteobacteria</taxon>
        <taxon>Hyphomicrobiales</taxon>
        <taxon>Stappiaceae</taxon>
        <taxon>Roseibium</taxon>
    </lineage>
</organism>
<name>A0A0M7AM03_9HYPH</name>
<evidence type="ECO:0008006" key="5">
    <source>
        <dbReference type="Google" id="ProtNLM"/>
    </source>
</evidence>
<dbReference type="EMBL" id="CXWD01000025">
    <property type="protein sequence ID" value="CTQ76168.1"/>
    <property type="molecule type" value="Genomic_DNA"/>
</dbReference>